<evidence type="ECO:0000256" key="1">
    <source>
        <dbReference type="PROSITE-ProRule" id="PRU00047"/>
    </source>
</evidence>
<keyword evidence="1" id="KW-0479">Metal-binding</keyword>
<dbReference type="EMBL" id="JAUUTY010000004">
    <property type="protein sequence ID" value="KAK1646065.1"/>
    <property type="molecule type" value="Genomic_DNA"/>
</dbReference>
<comment type="caution">
    <text evidence="4">The sequence shown here is derived from an EMBL/GenBank/DDBJ whole genome shotgun (WGS) entry which is preliminary data.</text>
</comment>
<dbReference type="GO" id="GO:0003676">
    <property type="term" value="F:nucleic acid binding"/>
    <property type="evidence" value="ECO:0007669"/>
    <property type="project" value="InterPro"/>
</dbReference>
<evidence type="ECO:0000313" key="4">
    <source>
        <dbReference type="EMBL" id="KAK1646065.1"/>
    </source>
</evidence>
<protein>
    <recommendedName>
        <fullName evidence="3">CCHC-type domain-containing protein</fullName>
    </recommendedName>
</protein>
<dbReference type="InterPro" id="IPR001878">
    <property type="entry name" value="Znf_CCHC"/>
</dbReference>
<dbReference type="SMART" id="SM00343">
    <property type="entry name" value="ZnF_C2HC"/>
    <property type="match status" value="1"/>
</dbReference>
<keyword evidence="1" id="KW-0862">Zinc</keyword>
<sequence>MMQMLQVMLEDREAERAERQANIAALQQLANSNQGHHDHPGKLKNFETPTRRFRQGEEPLDADDWLQTMENNLENFKLKFSKYHVPPGLIKKMRDEFRELKQGRMSVVEYAQVSNFVKVSPQLKRRLRLREQQAQCTDVTSGLSEPEWRKPRPGGHYNNNSNYNNNNNNFNHAPPRAPQQQQQQQQQHQPLQGQRHPVATKDKATITCYECVVVGHYSNECPKRLAKLAATPHQLSSNAVSPPKKFAPNNPNNRGGRLFHMNAEEAQGTTWCWEVPYPLVRSRNSQVFGPDILREAEEKVHKIREYLKTAQSRQSYADKRHREMTFEIGDFVYLKVSPLKGMQRFQLRGKLAPRYVGPFKVLSRRGEVSYQLELPEEMSAVHNVFHISLLRKCLEVPEKTEVFKNIDHRAIDINKDLTYREVPIRILEEAFRTTRTRSIKFLKIQWSNHTEEEATWEYEEDMKKEYPDLFST</sequence>
<proteinExistence type="predicted"/>
<evidence type="ECO:0000256" key="2">
    <source>
        <dbReference type="SAM" id="MobiDB-lite"/>
    </source>
</evidence>
<dbReference type="InterPro" id="IPR056924">
    <property type="entry name" value="SH3_Tf2-1"/>
</dbReference>
<keyword evidence="1" id="KW-0863">Zinc-finger</keyword>
<evidence type="ECO:0000313" key="5">
    <source>
        <dbReference type="Proteomes" id="UP001231189"/>
    </source>
</evidence>
<feature type="region of interest" description="Disordered" evidence="2">
    <location>
        <begin position="130"/>
        <end position="198"/>
    </location>
</feature>
<dbReference type="Proteomes" id="UP001231189">
    <property type="component" value="Unassembled WGS sequence"/>
</dbReference>
<dbReference type="PANTHER" id="PTHR46148">
    <property type="entry name" value="CHROMO DOMAIN-CONTAINING PROTEIN"/>
    <property type="match status" value="1"/>
</dbReference>
<dbReference type="PROSITE" id="PS50158">
    <property type="entry name" value="ZF_CCHC"/>
    <property type="match status" value="1"/>
</dbReference>
<name>A0AAD8S7W1_LOLMU</name>
<dbReference type="InterPro" id="IPR036875">
    <property type="entry name" value="Znf_CCHC_sf"/>
</dbReference>
<dbReference type="Pfam" id="PF24626">
    <property type="entry name" value="SH3_Tf2-1"/>
    <property type="match status" value="1"/>
</dbReference>
<dbReference type="AlphaFoldDB" id="A0AAD8S7W1"/>
<feature type="compositionally biased region" description="Low complexity" evidence="2">
    <location>
        <begin position="158"/>
        <end position="197"/>
    </location>
</feature>
<feature type="domain" description="CCHC-type" evidence="3">
    <location>
        <begin position="208"/>
        <end position="223"/>
    </location>
</feature>
<dbReference type="SUPFAM" id="SSF57756">
    <property type="entry name" value="Retrovirus zinc finger-like domains"/>
    <property type="match status" value="1"/>
</dbReference>
<keyword evidence="5" id="KW-1185">Reference proteome</keyword>
<gene>
    <name evidence="4" type="ORF">QYE76_063870</name>
</gene>
<evidence type="ECO:0000259" key="3">
    <source>
        <dbReference type="PROSITE" id="PS50158"/>
    </source>
</evidence>
<reference evidence="4" key="1">
    <citation type="submission" date="2023-07" db="EMBL/GenBank/DDBJ databases">
        <title>A chromosome-level genome assembly of Lolium multiflorum.</title>
        <authorList>
            <person name="Chen Y."/>
            <person name="Copetti D."/>
            <person name="Kolliker R."/>
            <person name="Studer B."/>
        </authorList>
    </citation>
    <scope>NUCLEOTIDE SEQUENCE</scope>
    <source>
        <strain evidence="4">02402/16</strain>
        <tissue evidence="4">Leaf</tissue>
    </source>
</reference>
<organism evidence="4 5">
    <name type="scientific">Lolium multiflorum</name>
    <name type="common">Italian ryegrass</name>
    <name type="synonym">Lolium perenne subsp. multiflorum</name>
    <dbReference type="NCBI Taxonomy" id="4521"/>
    <lineage>
        <taxon>Eukaryota</taxon>
        <taxon>Viridiplantae</taxon>
        <taxon>Streptophyta</taxon>
        <taxon>Embryophyta</taxon>
        <taxon>Tracheophyta</taxon>
        <taxon>Spermatophyta</taxon>
        <taxon>Magnoliopsida</taxon>
        <taxon>Liliopsida</taxon>
        <taxon>Poales</taxon>
        <taxon>Poaceae</taxon>
        <taxon>BOP clade</taxon>
        <taxon>Pooideae</taxon>
        <taxon>Poodae</taxon>
        <taxon>Poeae</taxon>
        <taxon>Poeae Chloroplast Group 2 (Poeae type)</taxon>
        <taxon>Loliodinae</taxon>
        <taxon>Loliinae</taxon>
        <taxon>Lolium</taxon>
    </lineage>
</organism>
<dbReference type="PANTHER" id="PTHR46148:SF57">
    <property type="entry name" value="OS12G0499874 PROTEIN"/>
    <property type="match status" value="1"/>
</dbReference>
<accession>A0AAD8S7W1</accession>
<dbReference type="GO" id="GO:0008270">
    <property type="term" value="F:zinc ion binding"/>
    <property type="evidence" value="ECO:0007669"/>
    <property type="project" value="UniProtKB-KW"/>
</dbReference>